<evidence type="ECO:0008006" key="3">
    <source>
        <dbReference type="Google" id="ProtNLM"/>
    </source>
</evidence>
<dbReference type="AlphaFoldDB" id="A0AAQ3PLU5"/>
<dbReference type="InterPro" id="IPR036691">
    <property type="entry name" value="Endo/exonu/phosph_ase_sf"/>
</dbReference>
<dbReference type="SUPFAM" id="SSF56219">
    <property type="entry name" value="DNase I-like"/>
    <property type="match status" value="1"/>
</dbReference>
<protein>
    <recommendedName>
        <fullName evidence="3">Endonuclease/exonuclease/phosphatase domain-containing protein</fullName>
    </recommendedName>
</protein>
<evidence type="ECO:0000313" key="2">
    <source>
        <dbReference type="Proteomes" id="UP001341281"/>
    </source>
</evidence>
<name>A0AAQ3PLU5_PASNO</name>
<evidence type="ECO:0000313" key="1">
    <source>
        <dbReference type="EMBL" id="WVZ49221.1"/>
    </source>
</evidence>
<organism evidence="1 2">
    <name type="scientific">Paspalum notatum var. saurae</name>
    <dbReference type="NCBI Taxonomy" id="547442"/>
    <lineage>
        <taxon>Eukaryota</taxon>
        <taxon>Viridiplantae</taxon>
        <taxon>Streptophyta</taxon>
        <taxon>Embryophyta</taxon>
        <taxon>Tracheophyta</taxon>
        <taxon>Spermatophyta</taxon>
        <taxon>Magnoliopsida</taxon>
        <taxon>Liliopsida</taxon>
        <taxon>Poales</taxon>
        <taxon>Poaceae</taxon>
        <taxon>PACMAD clade</taxon>
        <taxon>Panicoideae</taxon>
        <taxon>Andropogonodae</taxon>
        <taxon>Paspaleae</taxon>
        <taxon>Paspalinae</taxon>
        <taxon>Paspalum</taxon>
    </lineage>
</organism>
<gene>
    <name evidence="1" type="ORF">U9M48_000598</name>
</gene>
<dbReference type="Gene3D" id="3.60.10.10">
    <property type="entry name" value="Endonuclease/exonuclease/phosphatase"/>
    <property type="match status" value="1"/>
</dbReference>
<dbReference type="EMBL" id="CP144745">
    <property type="protein sequence ID" value="WVZ49221.1"/>
    <property type="molecule type" value="Genomic_DNA"/>
</dbReference>
<accession>A0AAQ3PLU5</accession>
<dbReference type="Proteomes" id="UP001341281">
    <property type="component" value="Chromosome 01"/>
</dbReference>
<reference evidence="1 2" key="1">
    <citation type="submission" date="2024-02" db="EMBL/GenBank/DDBJ databases">
        <title>High-quality chromosome-scale genome assembly of Pensacola bahiagrass (Paspalum notatum Flugge var. saurae).</title>
        <authorList>
            <person name="Vega J.M."/>
            <person name="Podio M."/>
            <person name="Orjuela J."/>
            <person name="Siena L.A."/>
            <person name="Pessino S.C."/>
            <person name="Combes M.C."/>
            <person name="Mariac C."/>
            <person name="Albertini E."/>
            <person name="Pupilli F."/>
            <person name="Ortiz J.P.A."/>
            <person name="Leblanc O."/>
        </authorList>
    </citation>
    <scope>NUCLEOTIDE SEQUENCE [LARGE SCALE GENOMIC DNA]</scope>
    <source>
        <strain evidence="1">R1</strain>
        <tissue evidence="1">Leaf</tissue>
    </source>
</reference>
<proteinExistence type="predicted"/>
<keyword evidence="2" id="KW-1185">Reference proteome</keyword>
<sequence>MLVGVNLLTFDIGEIEGDFFVKFKLRNKEVQLCTKETLPILIGGDFNIIRCPGEKNNGNYNEKWPFLFNAVIDAVPTFEKLDTVLSCTDWELKFPHTYVHALYREISDHTPLLLNTGQRSNINNTPFCSNLN</sequence>